<feature type="transmembrane region" description="Helical" evidence="7">
    <location>
        <begin position="296"/>
        <end position="315"/>
    </location>
</feature>
<proteinExistence type="predicted"/>
<feature type="domain" description="Cation/H+ exchanger transmembrane" evidence="8">
    <location>
        <begin position="79"/>
        <end position="461"/>
    </location>
</feature>
<keyword evidence="6 7" id="KW-0472">Membrane</keyword>
<name>A0ABR7DP18_9BACT</name>
<dbReference type="Pfam" id="PF00999">
    <property type="entry name" value="Na_H_Exchanger"/>
    <property type="match status" value="1"/>
</dbReference>
<sequence length="773" mass="86164">MSKGTKSIAFYLMMLLIFGSLMYFIVKEGESRQVETAVQSMQNAPRDMGEGFFVFWDSVTHHIQSSIGILLLQIITILIVCRLFGWMFQKIGQPTVIGEIVAGIVLGPSVLGHLLPEVSVFLFPPESLGNITILSQFGLILFMFAIGMELDIGEVRKKLKETILISHTSTIVPFFFGMLTAYYVYESYAHKGTPFLSFALFIGIAMSITAFPVLARIIQEKGLTKTHLGTISLASAANGDITAWCLLAVVIAIAQAGSMLSAVYNILFSILYILFMFFAVRPFLRMIGHIYHNKEVIDKALVALMFLLLIVSSYFTEILGLHALFGAFIAGVVMPGNIKFRKIMTEKVEDVSLALFLPLFFVSTGLRTEIGLLNTPELWAMCGIFIVVAIIGKFGGAMFSARFVGESWKDSLYIGALMNTRGLMELVVLTIGYEMKILPPSIFVMLVLMTLVTTFMTTPLVSFIKFCFKTRDKIKEHRVYAEPTDGAFKVLLSFGRAGNGQIMLDVAHQMFARGKNKLDLTALHLTVGSDVNPLHTDNFEEVSFGPILYGAKKLGMHIHTRYEVSNNAGQDICDIVNNEGFDFLLVGSGISMSDSPDDIEATRYRTSFYNRYFKRFKAPESWFYPGALLKDKTKMFIARSNCDVGVFINRNFVKASNALVIISSEEDLFLLDYTRTLLKTTHGSVGIVNKASTTTPGYDKIIEAIEEFTATVPQANLLPDKDLTPGLFNGYNFMLISYNTWNDVSEHRKEALQKMPSTLILNKNQHKQETTVS</sequence>
<feature type="transmembrane region" description="Helical" evidence="7">
    <location>
        <begin position="162"/>
        <end position="183"/>
    </location>
</feature>
<feature type="transmembrane region" description="Helical" evidence="7">
    <location>
        <begin position="230"/>
        <end position="256"/>
    </location>
</feature>
<comment type="caution">
    <text evidence="9">The sequence shown here is derived from an EMBL/GenBank/DDBJ whole genome shotgun (WGS) entry which is preliminary data.</text>
</comment>
<feature type="transmembrane region" description="Helical" evidence="7">
    <location>
        <begin position="127"/>
        <end position="150"/>
    </location>
</feature>
<evidence type="ECO:0000256" key="6">
    <source>
        <dbReference type="ARBA" id="ARBA00023136"/>
    </source>
</evidence>
<protein>
    <submittedName>
        <fullName evidence="9">Cation:proton antiporter</fullName>
    </submittedName>
</protein>
<evidence type="ECO:0000313" key="9">
    <source>
        <dbReference type="EMBL" id="MBC5633176.1"/>
    </source>
</evidence>
<keyword evidence="2" id="KW-0813">Transport</keyword>
<feature type="transmembrane region" description="Helical" evidence="7">
    <location>
        <begin position="195"/>
        <end position="218"/>
    </location>
</feature>
<evidence type="ECO:0000256" key="7">
    <source>
        <dbReference type="SAM" id="Phobius"/>
    </source>
</evidence>
<dbReference type="RefSeq" id="WP_186929919.1">
    <property type="nucleotide sequence ID" value="NZ_JACOOJ010000016.1"/>
</dbReference>
<feature type="transmembrane region" description="Helical" evidence="7">
    <location>
        <begin position="350"/>
        <end position="366"/>
    </location>
</feature>
<reference evidence="9 10" key="1">
    <citation type="submission" date="2020-08" db="EMBL/GenBank/DDBJ databases">
        <title>Genome public.</title>
        <authorList>
            <person name="Liu C."/>
            <person name="Sun Q."/>
        </authorList>
    </citation>
    <scope>NUCLEOTIDE SEQUENCE [LARGE SCALE GENOMIC DNA]</scope>
    <source>
        <strain evidence="9 10">NSJ-79</strain>
    </source>
</reference>
<evidence type="ECO:0000313" key="10">
    <source>
        <dbReference type="Proteomes" id="UP000651475"/>
    </source>
</evidence>
<organism evidence="9 10">
    <name type="scientific">Parabacteroides hominis</name>
    <dbReference type="NCBI Taxonomy" id="2763057"/>
    <lineage>
        <taxon>Bacteria</taxon>
        <taxon>Pseudomonadati</taxon>
        <taxon>Bacteroidota</taxon>
        <taxon>Bacteroidia</taxon>
        <taxon>Bacteroidales</taxon>
        <taxon>Tannerellaceae</taxon>
        <taxon>Parabacteroides</taxon>
    </lineage>
</organism>
<feature type="transmembrane region" description="Helical" evidence="7">
    <location>
        <begin position="96"/>
        <end position="115"/>
    </location>
</feature>
<evidence type="ECO:0000256" key="4">
    <source>
        <dbReference type="ARBA" id="ARBA00022989"/>
    </source>
</evidence>
<feature type="transmembrane region" description="Helical" evidence="7">
    <location>
        <begin position="411"/>
        <end position="431"/>
    </location>
</feature>
<evidence type="ECO:0000256" key="3">
    <source>
        <dbReference type="ARBA" id="ARBA00022692"/>
    </source>
</evidence>
<feature type="transmembrane region" description="Helical" evidence="7">
    <location>
        <begin position="63"/>
        <end position="84"/>
    </location>
</feature>
<dbReference type="InterPro" id="IPR006153">
    <property type="entry name" value="Cation/H_exchanger_TM"/>
</dbReference>
<keyword evidence="3 7" id="KW-0812">Transmembrane</keyword>
<evidence type="ECO:0000256" key="1">
    <source>
        <dbReference type="ARBA" id="ARBA00004141"/>
    </source>
</evidence>
<dbReference type="PANTHER" id="PTHR32468:SF0">
    <property type="entry name" value="K(+)_H(+) ANTIPORTER 1"/>
    <property type="match status" value="1"/>
</dbReference>
<keyword evidence="10" id="KW-1185">Reference proteome</keyword>
<dbReference type="PANTHER" id="PTHR32468">
    <property type="entry name" value="CATION/H + ANTIPORTER"/>
    <property type="match status" value="1"/>
</dbReference>
<keyword evidence="4 7" id="KW-1133">Transmembrane helix</keyword>
<dbReference type="InterPro" id="IPR050794">
    <property type="entry name" value="CPA2_transporter"/>
</dbReference>
<dbReference type="Proteomes" id="UP000651475">
    <property type="component" value="Unassembled WGS sequence"/>
</dbReference>
<dbReference type="Gene3D" id="1.20.1530.20">
    <property type="match status" value="1"/>
</dbReference>
<dbReference type="EMBL" id="JACOOJ010000016">
    <property type="protein sequence ID" value="MBC5633176.1"/>
    <property type="molecule type" value="Genomic_DNA"/>
</dbReference>
<feature type="transmembrane region" description="Helical" evidence="7">
    <location>
        <begin position="378"/>
        <end position="399"/>
    </location>
</feature>
<evidence type="ECO:0000259" key="8">
    <source>
        <dbReference type="Pfam" id="PF00999"/>
    </source>
</evidence>
<evidence type="ECO:0000256" key="2">
    <source>
        <dbReference type="ARBA" id="ARBA00022448"/>
    </source>
</evidence>
<feature type="transmembrane region" description="Helical" evidence="7">
    <location>
        <begin position="262"/>
        <end position="284"/>
    </location>
</feature>
<feature type="transmembrane region" description="Helical" evidence="7">
    <location>
        <begin position="321"/>
        <end position="338"/>
    </location>
</feature>
<feature type="transmembrane region" description="Helical" evidence="7">
    <location>
        <begin position="443"/>
        <end position="468"/>
    </location>
</feature>
<evidence type="ECO:0000256" key="5">
    <source>
        <dbReference type="ARBA" id="ARBA00023065"/>
    </source>
</evidence>
<keyword evidence="5" id="KW-0406">Ion transport</keyword>
<comment type="subcellular location">
    <subcellularLocation>
        <location evidence="1">Membrane</location>
        <topology evidence="1">Multi-pass membrane protein</topology>
    </subcellularLocation>
</comment>
<feature type="transmembrane region" description="Helical" evidence="7">
    <location>
        <begin position="7"/>
        <end position="26"/>
    </location>
</feature>
<gene>
    <name evidence="9" type="ORF">H8S65_10400</name>
</gene>
<accession>A0ABR7DP18</accession>
<dbReference type="InterPro" id="IPR038770">
    <property type="entry name" value="Na+/solute_symporter_sf"/>
</dbReference>